<evidence type="ECO:0000313" key="6">
    <source>
        <dbReference type="Proteomes" id="UP000033860"/>
    </source>
</evidence>
<dbReference type="PANTHER" id="PTHR43793:SF1">
    <property type="entry name" value="FAD SYNTHASE"/>
    <property type="match status" value="1"/>
</dbReference>
<evidence type="ECO:0000256" key="1">
    <source>
        <dbReference type="ARBA" id="ARBA00022679"/>
    </source>
</evidence>
<keyword evidence="2" id="KW-0548">Nucleotidyltransferase</keyword>
<dbReference type="NCBIfam" id="TIGR00125">
    <property type="entry name" value="cyt_tran_rel"/>
    <property type="match status" value="1"/>
</dbReference>
<evidence type="ECO:0000313" key="5">
    <source>
        <dbReference type="EMBL" id="KKU61811.1"/>
    </source>
</evidence>
<sequence length="462" mass="52395">MFKTVAYADIFDYPLTASEIIRWQIAGDLKVRPIKESAAGAIYPQGGSDLIVKTSRYFHLKGRSHLVALRRRRAQISAAKLRLARRVAGWLKLIPTVRLVAVTGALAMKNADKNDDIDLMVVTSKNRLWLTRLLATILLFPHLRGGRMDSSEVADKLCLNLWLDESALAVPASRRNLYTAHEVAQVKPLINKDGTYQKFIASNSWVTRFLPNSFRLQRSDLNRNSRLQAEKVPPKSHRGRSDLIDWLESFAFRLQLWYMKPKITRERVGPHQAFFHPRPTGQIVMKKYRQRLSRLSRSDLNRNSRLPAEKGSPAGERSDLIGKERGKVLATGVFDILHPEHVKFLKAAKKQGDILLVGVESDTRVSLLKGPGRPINPISRRLINLRRLKIADQVFALPEKFFSPAAHEALIKKIRPDILAVSASTPNQKEKRRIMEKLGGRLKVVLPHNPRVSTSKMLQSIK</sequence>
<evidence type="ECO:0000256" key="2">
    <source>
        <dbReference type="ARBA" id="ARBA00022695"/>
    </source>
</evidence>
<dbReference type="Proteomes" id="UP000033860">
    <property type="component" value="Unassembled WGS sequence"/>
</dbReference>
<dbReference type="InterPro" id="IPR014729">
    <property type="entry name" value="Rossmann-like_a/b/a_fold"/>
</dbReference>
<keyword evidence="1" id="KW-0808">Transferase</keyword>
<evidence type="ECO:0000259" key="4">
    <source>
        <dbReference type="Pfam" id="PF01467"/>
    </source>
</evidence>
<reference evidence="5 6" key="1">
    <citation type="journal article" date="2015" name="Nature">
        <title>rRNA introns, odd ribosomes, and small enigmatic genomes across a large radiation of phyla.</title>
        <authorList>
            <person name="Brown C.T."/>
            <person name="Hug L.A."/>
            <person name="Thomas B.C."/>
            <person name="Sharon I."/>
            <person name="Castelle C.J."/>
            <person name="Singh A."/>
            <person name="Wilkins M.J."/>
            <person name="Williams K.H."/>
            <person name="Banfield J.F."/>
        </authorList>
    </citation>
    <scope>NUCLEOTIDE SEQUENCE [LARGE SCALE GENOMIC DNA]</scope>
</reference>
<protein>
    <recommendedName>
        <fullName evidence="4">Cytidyltransferase-like domain-containing protein</fullName>
    </recommendedName>
</protein>
<gene>
    <name evidence="5" type="ORF">UX85_C0001G0025</name>
</gene>
<dbReference type="EMBL" id="LCNT01000001">
    <property type="protein sequence ID" value="KKU61811.1"/>
    <property type="molecule type" value="Genomic_DNA"/>
</dbReference>
<feature type="region of interest" description="Disordered" evidence="3">
    <location>
        <begin position="299"/>
        <end position="319"/>
    </location>
</feature>
<dbReference type="Pfam" id="PF01467">
    <property type="entry name" value="CTP_transf_like"/>
    <property type="match status" value="1"/>
</dbReference>
<dbReference type="SUPFAM" id="SSF52374">
    <property type="entry name" value="Nucleotidylyl transferase"/>
    <property type="match status" value="1"/>
</dbReference>
<name>A0A0G1RXH0_9BACT</name>
<dbReference type="PANTHER" id="PTHR43793">
    <property type="entry name" value="FAD SYNTHASE"/>
    <property type="match status" value="1"/>
</dbReference>
<accession>A0A0G1RXH0</accession>
<evidence type="ECO:0000256" key="3">
    <source>
        <dbReference type="SAM" id="MobiDB-lite"/>
    </source>
</evidence>
<dbReference type="Gene3D" id="3.40.50.620">
    <property type="entry name" value="HUPs"/>
    <property type="match status" value="1"/>
</dbReference>
<dbReference type="InterPro" id="IPR004821">
    <property type="entry name" value="Cyt_trans-like"/>
</dbReference>
<dbReference type="InterPro" id="IPR050385">
    <property type="entry name" value="Archaeal_FAD_synthase"/>
</dbReference>
<feature type="domain" description="Cytidyltransferase-like" evidence="4">
    <location>
        <begin position="329"/>
        <end position="435"/>
    </location>
</feature>
<proteinExistence type="predicted"/>
<comment type="caution">
    <text evidence="5">The sequence shown here is derived from an EMBL/GenBank/DDBJ whole genome shotgun (WGS) entry which is preliminary data.</text>
</comment>
<dbReference type="AlphaFoldDB" id="A0A0G1RXH0"/>
<dbReference type="GO" id="GO:0016779">
    <property type="term" value="F:nucleotidyltransferase activity"/>
    <property type="evidence" value="ECO:0007669"/>
    <property type="project" value="UniProtKB-KW"/>
</dbReference>
<organism evidence="5 6">
    <name type="scientific">Candidatus Beckwithbacteria bacterium GW2011_GWB1_47_15</name>
    <dbReference type="NCBI Taxonomy" id="1618371"/>
    <lineage>
        <taxon>Bacteria</taxon>
        <taxon>Candidatus Beckwithiibacteriota</taxon>
    </lineage>
</organism>